<reference evidence="1 2" key="1">
    <citation type="submission" date="2019-10" db="EMBL/GenBank/DDBJ databases">
        <title>Epibacterium sp. nov., isolated from seawater.</title>
        <authorList>
            <person name="Zhang X."/>
            <person name="Li N."/>
        </authorList>
    </citation>
    <scope>NUCLEOTIDE SEQUENCE [LARGE SCALE GENOMIC DNA]</scope>
    <source>
        <strain evidence="1 2">SM1979</strain>
    </source>
</reference>
<sequence length="307" mass="33999">MTSLQSPSDLVMIRPHHFVSNPETCADNAFQTRPNLDEGAVADSALREFDSTVETLRSAGVSVLVFDDDTPGTPDSVFPNNWFSTHAGGHIAVYPMFAENRRRERRWDVIEALKQRYRVQDVIDYSGMEQDDLWLEGTGAMVLDHIGRVAYVAKSNRADPVLLERFCTHFNFEPMAFDAKDSQGRDVYHTNVLMSVATRFALICLDMIVDPTRRDQVVQRLEETGRTVIDLSEAQINAFAGNALELSVSDGRILALSETALAALSKGQMAQIEDSAALLPLRIPTIETAGGSVRCMMAGIHLSPRKV</sequence>
<organism evidence="1 2">
    <name type="scientific">Tritonibacter litoralis</name>
    <dbReference type="NCBI Taxonomy" id="2662264"/>
    <lineage>
        <taxon>Bacteria</taxon>
        <taxon>Pseudomonadati</taxon>
        <taxon>Pseudomonadota</taxon>
        <taxon>Alphaproteobacteria</taxon>
        <taxon>Rhodobacterales</taxon>
        <taxon>Paracoccaceae</taxon>
        <taxon>Tritonibacter</taxon>
    </lineage>
</organism>
<evidence type="ECO:0000313" key="1">
    <source>
        <dbReference type="EMBL" id="MQQ07058.1"/>
    </source>
</evidence>
<name>A0A843YB00_9RHOB</name>
<evidence type="ECO:0000313" key="2">
    <source>
        <dbReference type="Proteomes" id="UP000444174"/>
    </source>
</evidence>
<keyword evidence="2" id="KW-1185">Reference proteome</keyword>
<dbReference type="NCBIfam" id="NF046062">
    <property type="entry name" value="citrull_CtlX"/>
    <property type="match status" value="1"/>
</dbReference>
<dbReference type="Pfam" id="PF19420">
    <property type="entry name" value="DDAH_eukar"/>
    <property type="match status" value="1"/>
</dbReference>
<dbReference type="AlphaFoldDB" id="A0A843YB00"/>
<dbReference type="Proteomes" id="UP000444174">
    <property type="component" value="Unassembled WGS sequence"/>
</dbReference>
<protein>
    <submittedName>
        <fullName evidence="1">Amidinotransferase</fullName>
    </submittedName>
</protein>
<keyword evidence="1" id="KW-0808">Transferase</keyword>
<dbReference type="RefSeq" id="WP_153213974.1">
    <property type="nucleotide sequence ID" value="NZ_WIBF01000001.1"/>
</dbReference>
<dbReference type="GO" id="GO:0016740">
    <property type="term" value="F:transferase activity"/>
    <property type="evidence" value="ECO:0007669"/>
    <property type="project" value="UniProtKB-KW"/>
</dbReference>
<dbReference type="PANTHER" id="PTHR43224">
    <property type="entry name" value="AMIDINOTRANSFERASE"/>
    <property type="match status" value="1"/>
</dbReference>
<accession>A0A843YB00</accession>
<dbReference type="PIRSF" id="PIRSF028188">
    <property type="entry name" value="Amdntrnsf_FN0238"/>
    <property type="match status" value="1"/>
</dbReference>
<comment type="caution">
    <text evidence="1">The sequence shown here is derived from an EMBL/GenBank/DDBJ whole genome shotgun (WGS) entry which is preliminary data.</text>
</comment>
<dbReference type="Gene3D" id="3.75.10.10">
    <property type="entry name" value="L-arginine/glycine Amidinotransferase, Chain A"/>
    <property type="match status" value="1"/>
</dbReference>
<proteinExistence type="predicted"/>
<dbReference type="SUPFAM" id="SSF55909">
    <property type="entry name" value="Pentein"/>
    <property type="match status" value="1"/>
</dbReference>
<dbReference type="InterPro" id="IPR014541">
    <property type="entry name" value="Amdntrnsf_FN0238"/>
</dbReference>
<dbReference type="EMBL" id="WIBF01000001">
    <property type="protein sequence ID" value="MQQ07058.1"/>
    <property type="molecule type" value="Genomic_DNA"/>
</dbReference>
<gene>
    <name evidence="1" type="ORF">GFB49_01180</name>
</gene>
<dbReference type="PANTHER" id="PTHR43224:SF1">
    <property type="entry name" value="AMIDINOTRANSFERASE"/>
    <property type="match status" value="1"/>
</dbReference>